<evidence type="ECO:0000313" key="7">
    <source>
        <dbReference type="EMBL" id="GBR76948.1"/>
    </source>
</evidence>
<dbReference type="InterPro" id="IPR001764">
    <property type="entry name" value="Glyco_hydro_3_N"/>
</dbReference>
<keyword evidence="4 7" id="KW-0378">Hydrolase</keyword>
<accession>A0A388TIB4</accession>
<dbReference type="GO" id="GO:0004563">
    <property type="term" value="F:beta-N-acetylhexosaminidase activity"/>
    <property type="evidence" value="ECO:0007669"/>
    <property type="project" value="UniProtKB-EC"/>
</dbReference>
<proteinExistence type="inferred from homology"/>
<gene>
    <name evidence="7" type="ORF">NO2_1419</name>
</gene>
<dbReference type="Gene3D" id="3.20.20.300">
    <property type="entry name" value="Glycoside hydrolase, family 3, N-terminal domain"/>
    <property type="match status" value="1"/>
</dbReference>
<keyword evidence="5" id="KW-0326">Glycosidase</keyword>
<protein>
    <recommendedName>
        <fullName evidence="3">beta-N-acetylhexosaminidase</fullName>
        <ecNumber evidence="3">3.2.1.52</ecNumber>
    </recommendedName>
</protein>
<dbReference type="Proteomes" id="UP000275925">
    <property type="component" value="Unassembled WGS sequence"/>
</dbReference>
<dbReference type="GO" id="GO:0009254">
    <property type="term" value="P:peptidoglycan turnover"/>
    <property type="evidence" value="ECO:0007669"/>
    <property type="project" value="TreeGrafter"/>
</dbReference>
<comment type="catalytic activity">
    <reaction evidence="1">
        <text>Hydrolysis of terminal non-reducing N-acetyl-D-hexosamine residues in N-acetyl-beta-D-hexosaminides.</text>
        <dbReference type="EC" id="3.2.1.52"/>
    </reaction>
</comment>
<comment type="caution">
    <text evidence="7">The sequence shown here is derived from an EMBL/GenBank/DDBJ whole genome shotgun (WGS) entry which is preliminary data.</text>
</comment>
<evidence type="ECO:0000313" key="8">
    <source>
        <dbReference type="Proteomes" id="UP000275925"/>
    </source>
</evidence>
<dbReference type="PANTHER" id="PTHR30480:SF13">
    <property type="entry name" value="BETA-HEXOSAMINIDASE"/>
    <property type="match status" value="1"/>
</dbReference>
<dbReference type="InterPro" id="IPR050226">
    <property type="entry name" value="NagZ_Beta-hexosaminidase"/>
</dbReference>
<dbReference type="GO" id="GO:0005975">
    <property type="term" value="P:carbohydrate metabolic process"/>
    <property type="evidence" value="ECO:0007669"/>
    <property type="project" value="InterPro"/>
</dbReference>
<evidence type="ECO:0000256" key="2">
    <source>
        <dbReference type="ARBA" id="ARBA00005336"/>
    </source>
</evidence>
<feature type="domain" description="Glycoside hydrolase family 3 N-terminal" evidence="6">
    <location>
        <begin position="1"/>
        <end position="150"/>
    </location>
</feature>
<dbReference type="InterPro" id="IPR036962">
    <property type="entry name" value="Glyco_hydro_3_N_sf"/>
</dbReference>
<name>A0A388TIB4_9BACT</name>
<dbReference type="InterPro" id="IPR017853">
    <property type="entry name" value="GH"/>
</dbReference>
<dbReference type="Pfam" id="PF00933">
    <property type="entry name" value="Glyco_hydro_3"/>
    <property type="match status" value="1"/>
</dbReference>
<comment type="similarity">
    <text evidence="2">Belongs to the glycosyl hydrolase 3 family.</text>
</comment>
<dbReference type="EMBL" id="BGZO01000069">
    <property type="protein sequence ID" value="GBR76948.1"/>
    <property type="molecule type" value="Genomic_DNA"/>
</dbReference>
<dbReference type="PANTHER" id="PTHR30480">
    <property type="entry name" value="BETA-HEXOSAMINIDASE-RELATED"/>
    <property type="match status" value="1"/>
</dbReference>
<evidence type="ECO:0000256" key="4">
    <source>
        <dbReference type="ARBA" id="ARBA00022801"/>
    </source>
</evidence>
<sequence>MLCALKHFPGRGAGAAGRIYEREIDLKPFLDLARHENAGLIMFSTQTFPQLDSSAPAHKSKLVHELLRAQGQQNVLLTDDVSSGNLTEAELQAEILALLAAGNDLILLANKGGLSDSQLSVKLRRVVQNILKNKLISAERLEESFGRILAVKQRHNIEPKEIYLNYAL</sequence>
<reference evidence="7 8" key="1">
    <citation type="journal article" date="2019" name="ISME J.">
        <title>Genome analyses of uncultured TG2/ZB3 bacteria in 'Margulisbacteria' specifically attached to ectosymbiotic spirochetes of protists in the termite gut.</title>
        <authorList>
            <person name="Utami Y.D."/>
            <person name="Kuwahara H."/>
            <person name="Igai K."/>
            <person name="Murakami T."/>
            <person name="Sugaya K."/>
            <person name="Morikawa T."/>
            <person name="Nagura Y."/>
            <person name="Yuki M."/>
            <person name="Deevong P."/>
            <person name="Inoue T."/>
            <person name="Kihara K."/>
            <person name="Lo N."/>
            <person name="Yamada A."/>
            <person name="Ohkuma M."/>
            <person name="Hongoh Y."/>
        </authorList>
    </citation>
    <scope>NUCLEOTIDE SEQUENCE [LARGE SCALE GENOMIC DNA]</scope>
    <source>
        <strain evidence="7">NkOx7-02</strain>
    </source>
</reference>
<dbReference type="AlphaFoldDB" id="A0A388TIB4"/>
<keyword evidence="8" id="KW-1185">Reference proteome</keyword>
<dbReference type="EC" id="3.2.1.52" evidence="3"/>
<evidence type="ECO:0000256" key="3">
    <source>
        <dbReference type="ARBA" id="ARBA00012663"/>
    </source>
</evidence>
<evidence type="ECO:0000259" key="6">
    <source>
        <dbReference type="Pfam" id="PF00933"/>
    </source>
</evidence>
<evidence type="ECO:0000256" key="5">
    <source>
        <dbReference type="ARBA" id="ARBA00023295"/>
    </source>
</evidence>
<evidence type="ECO:0000256" key="1">
    <source>
        <dbReference type="ARBA" id="ARBA00001231"/>
    </source>
</evidence>
<organism evidence="7 8">
    <name type="scientific">Candidatus Termititenax persephonae</name>
    <dbReference type="NCBI Taxonomy" id="2218525"/>
    <lineage>
        <taxon>Bacteria</taxon>
        <taxon>Bacillati</taxon>
        <taxon>Candidatus Margulisiibacteriota</taxon>
        <taxon>Candidatus Termititenacia</taxon>
        <taxon>Candidatus Termititenacales</taxon>
        <taxon>Candidatus Termititenacaceae</taxon>
        <taxon>Candidatus Termititenax</taxon>
    </lineage>
</organism>
<dbReference type="SUPFAM" id="SSF51445">
    <property type="entry name" value="(Trans)glycosidases"/>
    <property type="match status" value="1"/>
</dbReference>